<dbReference type="eggNOG" id="COG5492">
    <property type="taxonomic scope" value="Bacteria"/>
</dbReference>
<keyword evidence="5" id="KW-1185">Reference proteome</keyword>
<accession>I3VTP9</accession>
<feature type="domain" description="SLH" evidence="3">
    <location>
        <begin position="116"/>
        <end position="175"/>
    </location>
</feature>
<keyword evidence="1" id="KW-0677">Repeat</keyword>
<evidence type="ECO:0000313" key="4">
    <source>
        <dbReference type="EMBL" id="AFK85894.1"/>
    </source>
</evidence>
<evidence type="ECO:0000313" key="5">
    <source>
        <dbReference type="Proteomes" id="UP000006178"/>
    </source>
</evidence>
<protein>
    <submittedName>
        <fullName evidence="4">S-layer domain-containing protein</fullName>
    </submittedName>
</protein>
<dbReference type="STRING" id="1094508.Tsac_0878"/>
<feature type="domain" description="SLH" evidence="3">
    <location>
        <begin position="176"/>
        <end position="239"/>
    </location>
</feature>
<reference evidence="4 5" key="1">
    <citation type="journal article" date="2014" name="Appl. Environ. Microbiol.">
        <title>Profile of Secreted Hydrolases, Associated Proteins, and SlpA in Thermoanaerobacterium saccharolyticum during the Degradation of Hemicellulose.</title>
        <authorList>
            <person name="Currie D.H."/>
            <person name="Guss A.M."/>
            <person name="Herring C.D."/>
            <person name="Giannone R.J."/>
            <person name="Johnson C.M."/>
            <person name="Lankford P.K."/>
            <person name="Brown S.D."/>
            <person name="Hettich R.L."/>
            <person name="Lynd L.R."/>
        </authorList>
    </citation>
    <scope>NUCLEOTIDE SEQUENCE [LARGE SCALE GENOMIC DNA]</scope>
    <source>
        <strain evidence="5">DSM 8691 / JW/SL-YS485</strain>
    </source>
</reference>
<organism evidence="4 5">
    <name type="scientific">Thermoanaerobacterium saccharolyticum (strain DSM 8691 / JW/SL-YS485)</name>
    <dbReference type="NCBI Taxonomy" id="1094508"/>
    <lineage>
        <taxon>Bacteria</taxon>
        <taxon>Bacillati</taxon>
        <taxon>Bacillota</taxon>
        <taxon>Clostridia</taxon>
        <taxon>Thermoanaerobacterales</taxon>
        <taxon>Thermoanaerobacteraceae</taxon>
        <taxon>Thermoanaerobacterium</taxon>
    </lineage>
</organism>
<dbReference type="RefSeq" id="WP_014757798.1">
    <property type="nucleotide sequence ID" value="NC_017992.1"/>
</dbReference>
<proteinExistence type="predicted"/>
<dbReference type="InterPro" id="IPR051465">
    <property type="entry name" value="Cell_Envelope_Struct_Comp"/>
</dbReference>
<keyword evidence="2" id="KW-0732">Signal</keyword>
<feature type="chain" id="PRO_5003681282" evidence="2">
    <location>
        <begin position="24"/>
        <end position="487"/>
    </location>
</feature>
<dbReference type="Proteomes" id="UP000006178">
    <property type="component" value="Chromosome"/>
</dbReference>
<dbReference type="PROSITE" id="PS51272">
    <property type="entry name" value="SLH"/>
    <property type="match status" value="3"/>
</dbReference>
<dbReference type="AlphaFoldDB" id="I3VTP9"/>
<dbReference type="InterPro" id="IPR001119">
    <property type="entry name" value="SLH_dom"/>
</dbReference>
<dbReference type="BioCyc" id="TSAC1094508:GLMA-885-MONOMER"/>
<evidence type="ECO:0000259" key="3">
    <source>
        <dbReference type="PROSITE" id="PS51272"/>
    </source>
</evidence>
<dbReference type="PATRIC" id="fig|1094508.3.peg.888"/>
<feature type="signal peptide" evidence="2">
    <location>
        <begin position="1"/>
        <end position="23"/>
    </location>
</feature>
<sequence length="487" mass="55070">MKKFILFIFILLFVIGTSVTAFAADFYGVQDFYKYTEPDGPFYWAYPDLELAVASEMITGYPANPPTMEHDYVFAGTVTDNVIGTLKPENTITRAEFASMLARALGLDTTALTNPFNDVKTTDWYYTPVSELVNKNIIPLDYYNGTLNPNGNITREEIAIWLANAASSYQVPLANVPLTFSDFSNTDRYAPAVADAVGLKIVSGYPDNTFRPKNTANRAEAAVMLMRLMRVLPSDLTQDEALNVIKNAEQGIAKFSQSWVSDATVLNDIFNVKDGKPTGITKGFHNSKIDDAIQDFQNTMKDYITIYNLYPESEPTLIQDNYMKNPNKDNFEPNLNQYIYKYWDIGYSYMFGKDAPVGHLGPKAYYQYGPRVEYGILGNILGRGGSLPNGNYVMPFGQVFYVLNSYQIIHMTTMGNIASVYYSRLEEANRPGFKIQMEWQRTYQHALLVKQDGKWKWAAYDPLYSNNSDATQQDNTGSWLEAFKDKL</sequence>
<dbReference type="PANTHER" id="PTHR43308">
    <property type="entry name" value="OUTER MEMBRANE PROTEIN ALPHA-RELATED"/>
    <property type="match status" value="1"/>
</dbReference>
<name>I3VTP9_THESW</name>
<dbReference type="KEGG" id="tsh:Tsac_0878"/>
<dbReference type="EMBL" id="CP003184">
    <property type="protein sequence ID" value="AFK85894.1"/>
    <property type="molecule type" value="Genomic_DNA"/>
</dbReference>
<dbReference type="Pfam" id="PF00395">
    <property type="entry name" value="SLH"/>
    <property type="match status" value="2"/>
</dbReference>
<evidence type="ECO:0000256" key="2">
    <source>
        <dbReference type="SAM" id="SignalP"/>
    </source>
</evidence>
<gene>
    <name evidence="4" type="ordered locus">Tsac_0878</name>
</gene>
<dbReference type="PANTHER" id="PTHR43308:SF5">
    <property type="entry name" value="S-LAYER PROTEIN _ PEPTIDOGLYCAN ENDO-BETA-N-ACETYLGLUCOSAMINIDASE"/>
    <property type="match status" value="1"/>
</dbReference>
<feature type="domain" description="SLH" evidence="3">
    <location>
        <begin position="32"/>
        <end position="115"/>
    </location>
</feature>
<evidence type="ECO:0000256" key="1">
    <source>
        <dbReference type="ARBA" id="ARBA00022737"/>
    </source>
</evidence>